<comment type="catalytic activity">
    <reaction evidence="1">
        <text>ATP + protein L-histidine = ADP + protein N-phospho-L-histidine.</text>
        <dbReference type="EC" id="2.7.13.3"/>
    </reaction>
</comment>
<evidence type="ECO:0000256" key="4">
    <source>
        <dbReference type="ARBA" id="ARBA00022679"/>
    </source>
</evidence>
<comment type="caution">
    <text evidence="11">The sequence shown here is derived from an EMBL/GenBank/DDBJ whole genome shotgun (WGS) entry which is preliminary data.</text>
</comment>
<dbReference type="STRING" id="46914.JP75_15815"/>
<keyword evidence="9" id="KW-1133">Transmembrane helix</keyword>
<evidence type="ECO:0000256" key="5">
    <source>
        <dbReference type="ARBA" id="ARBA00022741"/>
    </source>
</evidence>
<evidence type="ECO:0000256" key="7">
    <source>
        <dbReference type="ARBA" id="ARBA00022840"/>
    </source>
</evidence>
<dbReference type="Proteomes" id="UP000028981">
    <property type="component" value="Unassembled WGS sequence"/>
</dbReference>
<accession>A0A087LZM1</accession>
<organism evidence="11 12">
    <name type="scientific">Devosia riboflavina</name>
    <dbReference type="NCBI Taxonomy" id="46914"/>
    <lineage>
        <taxon>Bacteria</taxon>
        <taxon>Pseudomonadati</taxon>
        <taxon>Pseudomonadota</taxon>
        <taxon>Alphaproteobacteria</taxon>
        <taxon>Hyphomicrobiales</taxon>
        <taxon>Devosiaceae</taxon>
        <taxon>Devosia</taxon>
    </lineage>
</organism>
<gene>
    <name evidence="11" type="ORF">JP75_15815</name>
</gene>
<dbReference type="PANTHER" id="PTHR41523:SF7">
    <property type="entry name" value="HISTIDINE KINASE"/>
    <property type="match status" value="1"/>
</dbReference>
<keyword evidence="9" id="KW-0472">Membrane</keyword>
<feature type="transmembrane region" description="Helical" evidence="9">
    <location>
        <begin position="293"/>
        <end position="312"/>
    </location>
</feature>
<evidence type="ECO:0000256" key="1">
    <source>
        <dbReference type="ARBA" id="ARBA00000085"/>
    </source>
</evidence>
<evidence type="ECO:0000313" key="11">
    <source>
        <dbReference type="EMBL" id="KFL30074.1"/>
    </source>
</evidence>
<feature type="coiled-coil region" evidence="8">
    <location>
        <begin position="345"/>
        <end position="372"/>
    </location>
</feature>
<dbReference type="GO" id="GO:0004673">
    <property type="term" value="F:protein histidine kinase activity"/>
    <property type="evidence" value="ECO:0007669"/>
    <property type="project" value="UniProtKB-EC"/>
</dbReference>
<keyword evidence="5" id="KW-0547">Nucleotide-binding</keyword>
<keyword evidence="7" id="KW-0067">ATP-binding</keyword>
<dbReference type="PANTHER" id="PTHR41523">
    <property type="entry name" value="TWO-COMPONENT SYSTEM SENSOR PROTEIN"/>
    <property type="match status" value="1"/>
</dbReference>
<evidence type="ECO:0000259" key="10">
    <source>
        <dbReference type="SMART" id="SM00911"/>
    </source>
</evidence>
<name>A0A087LZM1_9HYPH</name>
<dbReference type="InterPro" id="IPR011102">
    <property type="entry name" value="Sig_transdc_His_kinase_HWE"/>
</dbReference>
<dbReference type="InterPro" id="IPR036890">
    <property type="entry name" value="HATPase_C_sf"/>
</dbReference>
<keyword evidence="9" id="KW-0812">Transmembrane</keyword>
<dbReference type="Gene3D" id="3.30.565.10">
    <property type="entry name" value="Histidine kinase-like ATPase, C-terminal domain"/>
    <property type="match status" value="1"/>
</dbReference>
<dbReference type="RefSeq" id="WP_035085074.1">
    <property type="nucleotide sequence ID" value="NZ_JQGC01000015.1"/>
</dbReference>
<keyword evidence="6" id="KW-0418">Kinase</keyword>
<evidence type="ECO:0000256" key="2">
    <source>
        <dbReference type="ARBA" id="ARBA00012438"/>
    </source>
</evidence>
<dbReference type="SMART" id="SM00911">
    <property type="entry name" value="HWE_HK"/>
    <property type="match status" value="1"/>
</dbReference>
<keyword evidence="3" id="KW-0597">Phosphoprotein</keyword>
<evidence type="ECO:0000313" key="12">
    <source>
        <dbReference type="Proteomes" id="UP000028981"/>
    </source>
</evidence>
<dbReference type="OrthoDB" id="341208at2"/>
<evidence type="ECO:0000256" key="3">
    <source>
        <dbReference type="ARBA" id="ARBA00022553"/>
    </source>
</evidence>
<keyword evidence="4" id="KW-0808">Transferase</keyword>
<evidence type="ECO:0000256" key="8">
    <source>
        <dbReference type="SAM" id="Coils"/>
    </source>
</evidence>
<sequence>MAAQAQDRAAESGKARSLRSRRPLPVALYLLTLMLVILIPALIVALVLLNSTNDAQEQVVESLTNATVQAMGQAVDREISGMATTLRVLSSDPSLAGGDLGEFHRRATVALAGTGSYLIGTDANAQQLLNSRVEFGSPLGLSSDAATATRAIERGRPTISGLFFGQVAQTWVYNVWLPLPDEQPVRLLALTQNARDLIPVLQSRELPQGWNAALVDSSNTVIASTTGDEFAIGDTLPMRRNLEDTTSGWTEEQLHGETVVTSEWRSGLTGWRIIAWASASSVKRPLGESLLQLAAWGLVIAVVASLIAVFIAQQLSRSVRGLRLDAQRLGRGEAVFERHYPVAEIDEVSKALVQASRQRQTAERDVRFLMRELAHRSKNQMAVISAMAKQTARGATDVPRYVEGLERRIMGLARSTDLLLAHGRAGVSLRELIDLHLAPFRPQDATRVRIEGADLRINPQGAQILGMAVHELAVNATQYGAFADERGKLTLSWNEDDDQLAMRWRETLSAPLKASERAGFGTTVLRSMVGGALGAKVERHEHADGVEWTIDIPMTALDPAFAAVRPDEQLEERRNQ</sequence>
<dbReference type="EMBL" id="JQGC01000015">
    <property type="protein sequence ID" value="KFL30074.1"/>
    <property type="molecule type" value="Genomic_DNA"/>
</dbReference>
<reference evidence="11 12" key="1">
    <citation type="submission" date="2014-08" db="EMBL/GenBank/DDBJ databases">
        <authorList>
            <person name="Hassan Y.I."/>
            <person name="Lepp D."/>
            <person name="Zhou T."/>
        </authorList>
    </citation>
    <scope>NUCLEOTIDE SEQUENCE [LARGE SCALE GENOMIC DNA]</scope>
    <source>
        <strain evidence="11 12">IFO13584</strain>
    </source>
</reference>
<dbReference type="EC" id="2.7.13.3" evidence="2"/>
<protein>
    <recommendedName>
        <fullName evidence="2">histidine kinase</fullName>
        <ecNumber evidence="2">2.7.13.3</ecNumber>
    </recommendedName>
</protein>
<proteinExistence type="predicted"/>
<evidence type="ECO:0000256" key="6">
    <source>
        <dbReference type="ARBA" id="ARBA00022777"/>
    </source>
</evidence>
<evidence type="ECO:0000256" key="9">
    <source>
        <dbReference type="SAM" id="Phobius"/>
    </source>
</evidence>
<keyword evidence="8" id="KW-0175">Coiled coil</keyword>
<dbReference type="Pfam" id="PF07536">
    <property type="entry name" value="HWE_HK"/>
    <property type="match status" value="1"/>
</dbReference>
<feature type="domain" description="Signal transduction histidine kinase HWE region" evidence="10">
    <location>
        <begin position="372"/>
        <end position="454"/>
    </location>
</feature>
<keyword evidence="12" id="KW-1185">Reference proteome</keyword>
<dbReference type="AlphaFoldDB" id="A0A087LZM1"/>
<feature type="transmembrane region" description="Helical" evidence="9">
    <location>
        <begin position="26"/>
        <end position="49"/>
    </location>
</feature>
<dbReference type="GO" id="GO:0005524">
    <property type="term" value="F:ATP binding"/>
    <property type="evidence" value="ECO:0007669"/>
    <property type="project" value="UniProtKB-KW"/>
</dbReference>